<dbReference type="InterPro" id="IPR014729">
    <property type="entry name" value="Rossmann-like_a/b/a_fold"/>
</dbReference>
<dbReference type="EMBL" id="RRCT01000023">
    <property type="protein sequence ID" value="RQW73288.1"/>
    <property type="molecule type" value="Genomic_DNA"/>
</dbReference>
<dbReference type="InterPro" id="IPR023468">
    <property type="entry name" value="Riboflavin_kinase"/>
</dbReference>
<name>A0A3N9U9M9_9BACI</name>
<evidence type="ECO:0000256" key="9">
    <source>
        <dbReference type="ARBA" id="ARBA00022827"/>
    </source>
</evidence>
<comment type="catalytic activity">
    <reaction evidence="11">
        <text>FMN + ATP + H(+) = FAD + diphosphate</text>
        <dbReference type="Rhea" id="RHEA:17237"/>
        <dbReference type="ChEBI" id="CHEBI:15378"/>
        <dbReference type="ChEBI" id="CHEBI:30616"/>
        <dbReference type="ChEBI" id="CHEBI:33019"/>
        <dbReference type="ChEBI" id="CHEBI:57692"/>
        <dbReference type="ChEBI" id="CHEBI:58210"/>
        <dbReference type="EC" id="2.7.7.2"/>
    </reaction>
</comment>
<gene>
    <name evidence="13" type="ORF">EBB45_17200</name>
</gene>
<dbReference type="PANTHER" id="PTHR22749:SF6">
    <property type="entry name" value="RIBOFLAVIN KINASE"/>
    <property type="match status" value="1"/>
</dbReference>
<evidence type="ECO:0000256" key="2">
    <source>
        <dbReference type="ARBA" id="ARBA00010214"/>
    </source>
</evidence>
<dbReference type="CDD" id="cd02064">
    <property type="entry name" value="FAD_synthetase_N"/>
    <property type="match status" value="1"/>
</dbReference>
<dbReference type="GO" id="GO:0009231">
    <property type="term" value="P:riboflavin biosynthetic process"/>
    <property type="evidence" value="ECO:0007669"/>
    <property type="project" value="InterPro"/>
</dbReference>
<keyword evidence="14" id="KW-1185">Reference proteome</keyword>
<evidence type="ECO:0000256" key="7">
    <source>
        <dbReference type="ARBA" id="ARBA00022695"/>
    </source>
</evidence>
<dbReference type="UniPathway" id="UPA00277">
    <property type="reaction ID" value="UER00407"/>
</dbReference>
<dbReference type="GO" id="GO:0009398">
    <property type="term" value="P:FMN biosynthetic process"/>
    <property type="evidence" value="ECO:0007669"/>
    <property type="project" value="TreeGrafter"/>
</dbReference>
<protein>
    <recommendedName>
        <fullName evidence="3">FAD synthase</fullName>
        <ecNumber evidence="3">2.7.7.2</ecNumber>
    </recommendedName>
</protein>
<keyword evidence="4" id="KW-0285">Flavoprotein</keyword>
<feature type="domain" description="FAD synthetase" evidence="12">
    <location>
        <begin position="10"/>
        <end position="154"/>
    </location>
</feature>
<evidence type="ECO:0000256" key="10">
    <source>
        <dbReference type="ARBA" id="ARBA00022840"/>
    </source>
</evidence>
<evidence type="ECO:0000256" key="3">
    <source>
        <dbReference type="ARBA" id="ARBA00012393"/>
    </source>
</evidence>
<dbReference type="PANTHER" id="PTHR22749">
    <property type="entry name" value="RIBOFLAVIN KINASE/FMN ADENYLYLTRANSFERASE"/>
    <property type="match status" value="1"/>
</dbReference>
<keyword evidence="6" id="KW-0808">Transferase</keyword>
<dbReference type="SUPFAM" id="SSF52374">
    <property type="entry name" value="Nucleotidylyl transferase"/>
    <property type="match status" value="1"/>
</dbReference>
<evidence type="ECO:0000256" key="6">
    <source>
        <dbReference type="ARBA" id="ARBA00022679"/>
    </source>
</evidence>
<evidence type="ECO:0000256" key="1">
    <source>
        <dbReference type="ARBA" id="ARBA00004726"/>
    </source>
</evidence>
<comment type="caution">
    <text evidence="13">The sequence shown here is derived from an EMBL/GenBank/DDBJ whole genome shotgun (WGS) entry which is preliminary data.</text>
</comment>
<evidence type="ECO:0000256" key="4">
    <source>
        <dbReference type="ARBA" id="ARBA00022630"/>
    </source>
</evidence>
<dbReference type="GO" id="GO:0006747">
    <property type="term" value="P:FAD biosynthetic process"/>
    <property type="evidence" value="ECO:0007669"/>
    <property type="project" value="UniProtKB-UniPathway"/>
</dbReference>
<evidence type="ECO:0000256" key="8">
    <source>
        <dbReference type="ARBA" id="ARBA00022741"/>
    </source>
</evidence>
<dbReference type="RefSeq" id="WP_124766582.1">
    <property type="nucleotide sequence ID" value="NZ_JAFBDY010000021.1"/>
</dbReference>
<dbReference type="GO" id="GO:0003919">
    <property type="term" value="F:FMN adenylyltransferase activity"/>
    <property type="evidence" value="ECO:0007669"/>
    <property type="project" value="UniProtKB-EC"/>
</dbReference>
<proteinExistence type="inferred from homology"/>
<organism evidence="13 14">
    <name type="scientific">Lysinibacillus composti</name>
    <dbReference type="NCBI Taxonomy" id="720633"/>
    <lineage>
        <taxon>Bacteria</taxon>
        <taxon>Bacillati</taxon>
        <taxon>Bacillota</taxon>
        <taxon>Bacilli</taxon>
        <taxon>Bacillales</taxon>
        <taxon>Bacillaceae</taxon>
        <taxon>Lysinibacillus</taxon>
    </lineage>
</organism>
<keyword evidence="9" id="KW-0274">FAD</keyword>
<dbReference type="GO" id="GO:0008531">
    <property type="term" value="F:riboflavin kinase activity"/>
    <property type="evidence" value="ECO:0007669"/>
    <property type="project" value="TreeGrafter"/>
</dbReference>
<evidence type="ECO:0000256" key="11">
    <source>
        <dbReference type="ARBA" id="ARBA00049494"/>
    </source>
</evidence>
<keyword evidence="10" id="KW-0067">ATP-binding</keyword>
<evidence type="ECO:0000256" key="5">
    <source>
        <dbReference type="ARBA" id="ARBA00022643"/>
    </source>
</evidence>
<dbReference type="EC" id="2.7.7.2" evidence="3"/>
<dbReference type="GO" id="GO:0005524">
    <property type="term" value="F:ATP binding"/>
    <property type="evidence" value="ECO:0007669"/>
    <property type="project" value="UniProtKB-KW"/>
</dbReference>
<dbReference type="OrthoDB" id="9803667at2"/>
<evidence type="ECO:0000313" key="13">
    <source>
        <dbReference type="EMBL" id="RQW73288.1"/>
    </source>
</evidence>
<comment type="similarity">
    <text evidence="2">Belongs to the RibF family.</text>
</comment>
<comment type="pathway">
    <text evidence="1">Cofactor biosynthesis; FAD biosynthesis; FAD from FMN: step 1/1.</text>
</comment>
<dbReference type="NCBIfam" id="TIGR00125">
    <property type="entry name" value="cyt_tran_rel"/>
    <property type="match status" value="1"/>
</dbReference>
<keyword evidence="8" id="KW-0547">Nucleotide-binding</keyword>
<dbReference type="InterPro" id="IPR004821">
    <property type="entry name" value="Cyt_trans-like"/>
</dbReference>
<evidence type="ECO:0000313" key="14">
    <source>
        <dbReference type="Proteomes" id="UP000274033"/>
    </source>
</evidence>
<accession>A0A3N9U9M9</accession>
<dbReference type="AlphaFoldDB" id="A0A3N9U9M9"/>
<dbReference type="Pfam" id="PF06574">
    <property type="entry name" value="FAD_syn"/>
    <property type="match status" value="1"/>
</dbReference>
<sequence length="187" mass="21434">MIFHNQVPNLTSCILVIGTFDGVHKGHQYLISEARKKAKKQNVPLVVYTFSLPPKVYFQKTIQLCSLEEKINRLKKLGVDQIIVAHFNETYMKKTKDEFIEELKKLQPLTIYIGSNFRFGAGRKGEILDLQRVFDVNVSEIQVSADGEAISSSRIRNLINLKQFLMAESLLGWTYEKGGLHDYEIRA</sequence>
<dbReference type="Gene3D" id="3.40.50.620">
    <property type="entry name" value="HUPs"/>
    <property type="match status" value="1"/>
</dbReference>
<dbReference type="InterPro" id="IPR015864">
    <property type="entry name" value="FAD_synthase"/>
</dbReference>
<keyword evidence="5" id="KW-0288">FMN</keyword>
<reference evidence="13 14" key="1">
    <citation type="journal article" date="2013" name="J. Microbiol.">
        <title>Lysinibacillus chungkukjangi sp. nov., isolated from Chungkukjang, Korean fermented soybean food.</title>
        <authorList>
            <person name="Kim S.J."/>
            <person name="Jang Y.H."/>
            <person name="Hamada M."/>
            <person name="Ahn J.H."/>
            <person name="Weon H.Y."/>
            <person name="Suzuki K."/>
            <person name="Whang K.S."/>
            <person name="Kwon S.W."/>
        </authorList>
    </citation>
    <scope>NUCLEOTIDE SEQUENCE [LARGE SCALE GENOMIC DNA]</scope>
    <source>
        <strain evidence="13 14">MCCC 1A12701</strain>
    </source>
</reference>
<evidence type="ECO:0000259" key="12">
    <source>
        <dbReference type="Pfam" id="PF06574"/>
    </source>
</evidence>
<keyword evidence="7" id="KW-0548">Nucleotidyltransferase</keyword>
<dbReference type="Proteomes" id="UP000274033">
    <property type="component" value="Unassembled WGS sequence"/>
</dbReference>